<comment type="function">
    <text evidence="10">Subunit R is required for both nuclease and ATPase activities, but not for modification.</text>
</comment>
<dbReference type="GO" id="GO:0009307">
    <property type="term" value="P:DNA restriction-modification system"/>
    <property type="evidence" value="ECO:0007669"/>
    <property type="project" value="UniProtKB-KW"/>
</dbReference>
<dbReference type="Pfam" id="PF18766">
    <property type="entry name" value="SWI2_SNF2"/>
    <property type="match status" value="1"/>
</dbReference>
<keyword evidence="3" id="KW-0540">Nuclease</keyword>
<dbReference type="InterPro" id="IPR004473">
    <property type="entry name" value="Restrct_endonuc_typeI_HsdR"/>
</dbReference>
<keyword evidence="4 10" id="KW-0547">Nucleotide-binding</keyword>
<dbReference type="PANTHER" id="PTHR30195">
    <property type="entry name" value="TYPE I SITE-SPECIFIC DEOXYRIBONUCLEASE PROTEIN SUBUNIT M AND R"/>
    <property type="match status" value="1"/>
</dbReference>
<dbReference type="EC" id="3.1.21.3" evidence="10"/>
<dbReference type="InterPro" id="IPR055180">
    <property type="entry name" value="HsdR_RecA-like_helicase_dom_2"/>
</dbReference>
<reference evidence="12" key="1">
    <citation type="submission" date="2020-03" db="EMBL/GenBank/DDBJ databases">
        <title>Spirochaetal bacteria isolated from arthropods constitute a novel genus Entomospira genus novum within the order Spirochaetales.</title>
        <authorList>
            <person name="Grana-Miraglia L."/>
            <person name="Sikutova S."/>
            <person name="Fingerle V."/>
            <person name="Sing A."/>
            <person name="Castillo-Ramirez S."/>
            <person name="Margos G."/>
            <person name="Rudolf I."/>
        </authorList>
    </citation>
    <scope>NUCLEOTIDE SEQUENCE</scope>
    <source>
        <strain evidence="12">BR208</strain>
    </source>
</reference>
<evidence type="ECO:0000256" key="9">
    <source>
        <dbReference type="ARBA" id="ARBA00023125"/>
    </source>
</evidence>
<dbReference type="CDD" id="cd22332">
    <property type="entry name" value="HsdR_N"/>
    <property type="match status" value="1"/>
</dbReference>
<evidence type="ECO:0000256" key="4">
    <source>
        <dbReference type="ARBA" id="ARBA00022741"/>
    </source>
</evidence>
<evidence type="ECO:0000313" key="13">
    <source>
        <dbReference type="Proteomes" id="UP000752013"/>
    </source>
</evidence>
<dbReference type="CDD" id="cd18800">
    <property type="entry name" value="SF2_C_EcoR124I-like"/>
    <property type="match status" value="1"/>
</dbReference>
<dbReference type="Pfam" id="PF04313">
    <property type="entry name" value="HSDR_N"/>
    <property type="match status" value="1"/>
</dbReference>
<dbReference type="EMBL" id="JAATLK010000001">
    <property type="protein sequence ID" value="NIZ46549.1"/>
    <property type="molecule type" value="Genomic_DNA"/>
</dbReference>
<dbReference type="InterPro" id="IPR051268">
    <property type="entry name" value="Type-I_R_enzyme_R_subunit"/>
</dbReference>
<dbReference type="Gene3D" id="3.90.1570.50">
    <property type="match status" value="1"/>
</dbReference>
<dbReference type="Gene3D" id="1.20.58.910">
    <property type="match status" value="1"/>
</dbReference>
<dbReference type="InterPro" id="IPR007409">
    <property type="entry name" value="Restrct_endonuc_type1_HsdR_N"/>
</dbReference>
<dbReference type="SUPFAM" id="SSF52540">
    <property type="entry name" value="P-loop containing nucleoside triphosphate hydrolases"/>
    <property type="match status" value="1"/>
</dbReference>
<dbReference type="GO" id="GO:0005524">
    <property type="term" value="F:ATP binding"/>
    <property type="evidence" value="ECO:0007669"/>
    <property type="project" value="UniProtKB-KW"/>
</dbReference>
<dbReference type="NCBIfam" id="TIGR00348">
    <property type="entry name" value="hsdR"/>
    <property type="match status" value="1"/>
</dbReference>
<evidence type="ECO:0000256" key="2">
    <source>
        <dbReference type="ARBA" id="ARBA00008598"/>
    </source>
</evidence>
<dbReference type="PROSITE" id="PS51192">
    <property type="entry name" value="HELICASE_ATP_BIND_1"/>
    <property type="match status" value="1"/>
</dbReference>
<gene>
    <name evidence="12" type="ORF">HCT46_01230</name>
</gene>
<keyword evidence="8 10" id="KW-0067">ATP-binding</keyword>
<dbReference type="InterPro" id="IPR027417">
    <property type="entry name" value="P-loop_NTPase"/>
</dbReference>
<evidence type="ECO:0000256" key="6">
    <source>
        <dbReference type="ARBA" id="ARBA00022759"/>
    </source>
</evidence>
<dbReference type="Pfam" id="PF12008">
    <property type="entry name" value="EcoR124_C"/>
    <property type="match status" value="1"/>
</dbReference>
<comment type="caution">
    <text evidence="12">The sequence shown here is derived from an EMBL/GenBank/DDBJ whole genome shotgun (WGS) entry which is preliminary data.</text>
</comment>
<keyword evidence="7 10" id="KW-0378">Hydrolase</keyword>
<dbReference type="Pfam" id="PF22679">
    <property type="entry name" value="T1R_D3-like"/>
    <property type="match status" value="1"/>
</dbReference>
<comment type="similarity">
    <text evidence="2 10">Belongs to the HsdR family.</text>
</comment>
<dbReference type="SMART" id="SM00487">
    <property type="entry name" value="DEXDc"/>
    <property type="match status" value="1"/>
</dbReference>
<evidence type="ECO:0000256" key="5">
    <source>
        <dbReference type="ARBA" id="ARBA00022747"/>
    </source>
</evidence>
<dbReference type="Gene3D" id="3.40.50.300">
    <property type="entry name" value="P-loop containing nucleotide triphosphate hydrolases"/>
    <property type="match status" value="2"/>
</dbReference>
<evidence type="ECO:0000259" key="11">
    <source>
        <dbReference type="PROSITE" id="PS51192"/>
    </source>
</evidence>
<keyword evidence="13" id="KW-1185">Reference proteome</keyword>
<feature type="domain" description="Helicase ATP-binding" evidence="11">
    <location>
        <begin position="261"/>
        <end position="442"/>
    </location>
</feature>
<accession>A0A968KTT9</accession>
<proteinExistence type="inferred from homology"/>
<dbReference type="GO" id="GO:0009035">
    <property type="term" value="F:type I site-specific deoxyribonuclease activity"/>
    <property type="evidence" value="ECO:0007669"/>
    <property type="project" value="UniProtKB-EC"/>
</dbReference>
<sequence>MLREENNIELNFIETLNSLHYRYREDITNVAALNTNFRRYFEKLNQVNLTDKEFEKLLSQVITSDVFQAAQALREINTFIRDDGTSMQYTLVDIQDWCKNEFEVIRQFYINTEKSHHRYDVMILLNGLPVVQIELKRQDVTPKKAMEQIVDYKRDLGNGYTRTLLCFIQIFVVSNETNTYYFANNDLKHFQFNTNEQFLPIYQFADQNNHKITSLREFSQHFLAKCTLAQMISQYMVLVISEQKLLIMRPYQIYAVKAIMDCIHEHRGNGYIWHTTGSGKTLTSFKASVLLKHEPRIDKCLFVVDRKDLDRQTREEFNKFQADCVEENINTNMLVDRLLSNDYSDKVIVCTIQKLGLALDQQSKRNLAKKEAGKITYKEQLEPLRNSRIVFIFDECHRSQFGENHRAITEFFPQAQLFGFTGTPIFEENSTYKKINNTTGSFKTTADMFEQCLHSYTITHAIDDGNVLRFHVDYFDAQTKNINTNHHKHKIIEEIILKHGAVTTNRKFNAIFATASINDAIEYYRLFQSVQKEKLAKDQSYIPLNIVAVFTPPAEGNKDVQQLQEDLEQEKKDNEEAPDQKKQALALILDDYNHQYKTNHRIAEFDLFYQDVQKRIKDHQYADYDHHNKIDITIVVDMLLTGFDSKYLNTLYVDKNLKYHGLIQAFSRTNRILNGTKPHGNILDFRGQKSAVDEAIKLFSGEASADIQQAKDIWLAPPLESVMSNLTDAVKELETFMLKQGLTYEPKEVPNLKGNIARAEFVNKFKEIQRLSTQLEQYSDVDLADREKIESLIPKNTMRAFRGVYLETVQHIQSEMGSSSQTEEESVDVDGELVLFASTIIDYDYIMDLFTQYTQESNPEKQKMTKDNLVADLLSTSNLLDQKEDMMAYVETLELGKRLNRDDVIAGFEAFKAQQWHNTILEISEKHGLEHEKVAEFAQHIVDRMRVDGEELGELTVSLDLGWKARKALEESFMAHLKPLLEKRVDINEVFGWSAYEKR</sequence>
<evidence type="ECO:0000256" key="3">
    <source>
        <dbReference type="ARBA" id="ARBA00022722"/>
    </source>
</evidence>
<comment type="subunit">
    <text evidence="10">The type I restriction/modification system is composed of three polypeptides R, M and S.</text>
</comment>
<keyword evidence="6 12" id="KW-0255">Endonuclease</keyword>
<dbReference type="InterPro" id="IPR040980">
    <property type="entry name" value="SWI2_SNF2"/>
</dbReference>
<evidence type="ECO:0000256" key="7">
    <source>
        <dbReference type="ARBA" id="ARBA00022801"/>
    </source>
</evidence>
<dbReference type="AlphaFoldDB" id="A0A968KTT9"/>
<evidence type="ECO:0000256" key="10">
    <source>
        <dbReference type="RuleBase" id="RU364115"/>
    </source>
</evidence>
<dbReference type="GO" id="GO:0003677">
    <property type="term" value="F:DNA binding"/>
    <property type="evidence" value="ECO:0007669"/>
    <property type="project" value="UniProtKB-KW"/>
</dbReference>
<keyword evidence="5 10" id="KW-0680">Restriction system</keyword>
<dbReference type="InterPro" id="IPR022625">
    <property type="entry name" value="TypeI_RM_Rsu_C"/>
</dbReference>
<organism evidence="12 13">
    <name type="scientific">Entomospira nematocerorum</name>
    <dbReference type="NCBI Taxonomy" id="2719987"/>
    <lineage>
        <taxon>Bacteria</taxon>
        <taxon>Pseudomonadati</taxon>
        <taxon>Spirochaetota</taxon>
        <taxon>Spirochaetia</taxon>
        <taxon>Spirochaetales</taxon>
        <taxon>Spirochaetaceae</taxon>
        <taxon>Entomospira</taxon>
    </lineage>
</organism>
<evidence type="ECO:0000313" key="12">
    <source>
        <dbReference type="EMBL" id="NIZ46549.1"/>
    </source>
</evidence>
<keyword evidence="9 10" id="KW-0238">DNA-binding</keyword>
<evidence type="ECO:0000256" key="1">
    <source>
        <dbReference type="ARBA" id="ARBA00000851"/>
    </source>
</evidence>
<dbReference type="Proteomes" id="UP000752013">
    <property type="component" value="Unassembled WGS sequence"/>
</dbReference>
<dbReference type="PANTHER" id="PTHR30195:SF16">
    <property type="entry name" value="TYPE I RESTRICTION ENZYME ENDONUCLEASE SUBUNIT"/>
    <property type="match status" value="1"/>
</dbReference>
<comment type="catalytic activity">
    <reaction evidence="1 10">
        <text>Endonucleolytic cleavage of DNA to give random double-stranded fragments with terminal 5'-phosphates, ATP is simultaneously hydrolyzed.</text>
        <dbReference type="EC" id="3.1.21.3"/>
    </reaction>
</comment>
<name>A0A968KTT9_9SPIO</name>
<protein>
    <recommendedName>
        <fullName evidence="10">Type I restriction enzyme endonuclease subunit</fullName>
        <shortName evidence="10">R protein</shortName>
        <ecNumber evidence="10">3.1.21.3</ecNumber>
    </recommendedName>
</protein>
<dbReference type="RefSeq" id="WP_167703004.1">
    <property type="nucleotide sequence ID" value="NZ_CP118168.1"/>
</dbReference>
<dbReference type="InterPro" id="IPR014001">
    <property type="entry name" value="Helicase_ATP-bd"/>
</dbReference>
<evidence type="ECO:0000256" key="8">
    <source>
        <dbReference type="ARBA" id="ARBA00022840"/>
    </source>
</evidence>